<keyword evidence="3" id="KW-0813">Transport</keyword>
<dbReference type="SMR" id="Q2GAC3"/>
<organism evidence="18 19">
    <name type="scientific">Novosphingobium aromaticivorans (strain ATCC 700278 / DSM 12444 / CCUG 56034 / CIP 105152 / NBRC 16084 / F199)</name>
    <dbReference type="NCBI Taxonomy" id="279238"/>
    <lineage>
        <taxon>Bacteria</taxon>
        <taxon>Pseudomonadati</taxon>
        <taxon>Pseudomonadota</taxon>
        <taxon>Alphaproteobacteria</taxon>
        <taxon>Sphingomonadales</taxon>
        <taxon>Sphingomonadaceae</taxon>
        <taxon>Novosphingobium</taxon>
    </lineage>
</organism>
<dbReference type="GO" id="GO:0046930">
    <property type="term" value="C:pore complex"/>
    <property type="evidence" value="ECO:0007669"/>
    <property type="project" value="UniProtKB-KW"/>
</dbReference>
<dbReference type="InterPro" id="IPR003715">
    <property type="entry name" value="Poly_export_N"/>
</dbReference>
<evidence type="ECO:0000256" key="12">
    <source>
        <dbReference type="ARBA" id="ARBA00023139"/>
    </source>
</evidence>
<dbReference type="Pfam" id="PF22461">
    <property type="entry name" value="SLBB_2"/>
    <property type="match status" value="2"/>
</dbReference>
<evidence type="ECO:0000256" key="3">
    <source>
        <dbReference type="ARBA" id="ARBA00022448"/>
    </source>
</evidence>
<name>Q2GAC3_NOVAD</name>
<keyword evidence="6" id="KW-0812">Transmembrane</keyword>
<dbReference type="PANTHER" id="PTHR33619">
    <property type="entry name" value="POLYSACCHARIDE EXPORT PROTEIN GFCE-RELATED"/>
    <property type="match status" value="1"/>
</dbReference>
<proteinExistence type="inferred from homology"/>
<keyword evidence="14" id="KW-0449">Lipoprotein</keyword>
<keyword evidence="5" id="KW-0762">Sugar transport</keyword>
<keyword evidence="12" id="KW-0564">Palmitate</keyword>
<keyword evidence="8" id="KW-0625">Polysaccharide transport</keyword>
<evidence type="ECO:0000256" key="1">
    <source>
        <dbReference type="ARBA" id="ARBA00004571"/>
    </source>
</evidence>
<evidence type="ECO:0000256" key="8">
    <source>
        <dbReference type="ARBA" id="ARBA00023047"/>
    </source>
</evidence>
<evidence type="ECO:0000256" key="6">
    <source>
        <dbReference type="ARBA" id="ARBA00022692"/>
    </source>
</evidence>
<evidence type="ECO:0000256" key="13">
    <source>
        <dbReference type="ARBA" id="ARBA00023237"/>
    </source>
</evidence>
<evidence type="ECO:0000256" key="4">
    <source>
        <dbReference type="ARBA" id="ARBA00022452"/>
    </source>
</evidence>
<dbReference type="HOGENOM" id="CLU_038343_4_0_5"/>
<dbReference type="GO" id="GO:0015159">
    <property type="term" value="F:polysaccharide transmembrane transporter activity"/>
    <property type="evidence" value="ECO:0007669"/>
    <property type="project" value="InterPro"/>
</dbReference>
<keyword evidence="10" id="KW-0626">Porin</keyword>
<accession>Q2GAC3</accession>
<dbReference type="KEGG" id="nar:Saro_0753"/>
<protein>
    <submittedName>
        <fullName evidence="18">Polysaccharide export protein</fullName>
    </submittedName>
</protein>
<evidence type="ECO:0000256" key="10">
    <source>
        <dbReference type="ARBA" id="ARBA00023114"/>
    </source>
</evidence>
<dbReference type="eggNOG" id="COG1596">
    <property type="taxonomic scope" value="Bacteria"/>
</dbReference>
<evidence type="ECO:0000256" key="5">
    <source>
        <dbReference type="ARBA" id="ARBA00022597"/>
    </source>
</evidence>
<evidence type="ECO:0000256" key="15">
    <source>
        <dbReference type="SAM" id="SignalP"/>
    </source>
</evidence>
<evidence type="ECO:0000256" key="7">
    <source>
        <dbReference type="ARBA" id="ARBA00022729"/>
    </source>
</evidence>
<dbReference type="GO" id="GO:0006811">
    <property type="term" value="P:monoatomic ion transport"/>
    <property type="evidence" value="ECO:0007669"/>
    <property type="project" value="UniProtKB-KW"/>
</dbReference>
<feature type="domain" description="Polysaccharide export protein N-terminal" evidence="16">
    <location>
        <begin position="83"/>
        <end position="176"/>
    </location>
</feature>
<evidence type="ECO:0000259" key="16">
    <source>
        <dbReference type="Pfam" id="PF02563"/>
    </source>
</evidence>
<keyword evidence="9" id="KW-0406">Ion transport</keyword>
<feature type="chain" id="PRO_5004208154" evidence="15">
    <location>
        <begin position="23"/>
        <end position="392"/>
    </location>
</feature>
<dbReference type="Gene3D" id="3.10.560.10">
    <property type="entry name" value="Outer membrane lipoprotein wza domain like"/>
    <property type="match status" value="2"/>
</dbReference>
<dbReference type="PANTHER" id="PTHR33619:SF3">
    <property type="entry name" value="POLYSACCHARIDE EXPORT PROTEIN GFCE-RELATED"/>
    <property type="match status" value="1"/>
</dbReference>
<keyword evidence="4" id="KW-1134">Transmembrane beta strand</keyword>
<feature type="signal peptide" evidence="15">
    <location>
        <begin position="1"/>
        <end position="22"/>
    </location>
</feature>
<dbReference type="STRING" id="279238.Saro_0753"/>
<keyword evidence="13" id="KW-0998">Cell outer membrane</keyword>
<evidence type="ECO:0000256" key="11">
    <source>
        <dbReference type="ARBA" id="ARBA00023136"/>
    </source>
</evidence>
<feature type="domain" description="SLBB" evidence="17">
    <location>
        <begin position="183"/>
        <end position="256"/>
    </location>
</feature>
<dbReference type="InterPro" id="IPR049712">
    <property type="entry name" value="Poly_export"/>
</dbReference>
<dbReference type="Gene3D" id="3.30.1950.10">
    <property type="entry name" value="wza like domain"/>
    <property type="match status" value="1"/>
</dbReference>
<evidence type="ECO:0000256" key="9">
    <source>
        <dbReference type="ARBA" id="ARBA00023065"/>
    </source>
</evidence>
<dbReference type="Proteomes" id="UP000009134">
    <property type="component" value="Chromosome"/>
</dbReference>
<sequence>MTMCSGLSRWSVLLAAGSTLLAALSGCSSLGSSGPSARKINSVENAQEHGIAVVTLDGAQLSRLDALAASQSFLDVLGDFPADPTVIGPGDSVDVSMWEAPPAVLFGTAVPMSRDGGGSLVQGVNLPQQMVAADGRITVPFVGPVAVAGRQTRDVEREIAARLRAKAHDPQVVVRLAQNETRNVTVMGEVAASRRIALTPRGERLLDALASAGGSRQPVGKTMVQITRGTTTASMPLDKVIRDSRQNVRLRPGDVVTALYQPFSFTALGASNLNAEIPFEATGITLAQALGRVGGLRDDRADVRGVFIFRYERPEALDGAARVGPLTREGRVPVVYRLDMSEPAGLFLARNFFIDDKDIVYVSNAPLADLQKFMNMVSSATFSVIGITNAVQ</sequence>
<evidence type="ECO:0000256" key="14">
    <source>
        <dbReference type="ARBA" id="ARBA00023288"/>
    </source>
</evidence>
<dbReference type="RefSeq" id="WP_011444414.1">
    <property type="nucleotide sequence ID" value="NC_007794.1"/>
</dbReference>
<evidence type="ECO:0000313" key="18">
    <source>
        <dbReference type="EMBL" id="ABD25200.1"/>
    </source>
</evidence>
<comment type="subcellular location">
    <subcellularLocation>
        <location evidence="1">Cell outer membrane</location>
        <topology evidence="1">Multi-pass membrane protein</topology>
    </subcellularLocation>
</comment>
<evidence type="ECO:0000259" key="17">
    <source>
        <dbReference type="Pfam" id="PF22461"/>
    </source>
</evidence>
<evidence type="ECO:0000256" key="2">
    <source>
        <dbReference type="ARBA" id="ARBA00009450"/>
    </source>
</evidence>
<evidence type="ECO:0000313" key="19">
    <source>
        <dbReference type="Proteomes" id="UP000009134"/>
    </source>
</evidence>
<dbReference type="EMBL" id="CP000248">
    <property type="protein sequence ID" value="ABD25200.1"/>
    <property type="molecule type" value="Genomic_DNA"/>
</dbReference>
<dbReference type="GO" id="GO:0009279">
    <property type="term" value="C:cell outer membrane"/>
    <property type="evidence" value="ECO:0007669"/>
    <property type="project" value="UniProtKB-SubCell"/>
</dbReference>
<reference evidence="19" key="1">
    <citation type="submission" date="2006-01" db="EMBL/GenBank/DDBJ databases">
        <title>Complete sequence of Novosphingobium aromaticivorans DSM 12444.</title>
        <authorList>
            <consortium name="US DOE Joint Genome Institute"/>
            <person name="Copeland A."/>
            <person name="Lucas S."/>
            <person name="Lapidus A."/>
            <person name="Barry K."/>
            <person name="Detter J.C."/>
            <person name="Glavina T."/>
            <person name="Hammon N."/>
            <person name="Israni S."/>
            <person name="Pitluck S."/>
            <person name="Chain P."/>
            <person name="Malfatti S."/>
            <person name="Shin M."/>
            <person name="Vergez L."/>
            <person name="Schmutz J."/>
            <person name="Larimer F."/>
            <person name="Land M."/>
            <person name="Kyrpides N."/>
            <person name="Ivanova N."/>
            <person name="Fredrickson J."/>
            <person name="Balkwill D."/>
            <person name="Romine M.F."/>
            <person name="Richardson P."/>
        </authorList>
    </citation>
    <scope>NUCLEOTIDE SEQUENCE [LARGE SCALE GENOMIC DNA]</scope>
    <source>
        <strain evidence="19">ATCC 700278 / DSM 12444 / CCUG 56034 / CIP 105152 / NBRC 16084 / F199</strain>
    </source>
</reference>
<keyword evidence="11" id="KW-0472">Membrane</keyword>
<keyword evidence="19" id="KW-1185">Reference proteome</keyword>
<gene>
    <name evidence="18" type="ordered locus">Saro_0753</name>
</gene>
<feature type="domain" description="SLBB" evidence="17">
    <location>
        <begin position="275"/>
        <end position="362"/>
    </location>
</feature>
<dbReference type="AlphaFoldDB" id="Q2GAC3"/>
<keyword evidence="7 15" id="KW-0732">Signal</keyword>
<comment type="similarity">
    <text evidence="2">Belongs to the BexD/CtrA/VexA family.</text>
</comment>
<dbReference type="InterPro" id="IPR054765">
    <property type="entry name" value="SLBB_dom"/>
</dbReference>
<dbReference type="Pfam" id="PF02563">
    <property type="entry name" value="Poly_export"/>
    <property type="match status" value="1"/>
</dbReference>
<dbReference type="GO" id="GO:0015288">
    <property type="term" value="F:porin activity"/>
    <property type="evidence" value="ECO:0007669"/>
    <property type="project" value="UniProtKB-KW"/>
</dbReference>